<dbReference type="InterPro" id="IPR044643">
    <property type="entry name" value="TrpF_fam"/>
</dbReference>
<protein>
    <recommendedName>
        <fullName evidence="4 9">N-(5'-phosphoribosyl)anthranilate isomerase</fullName>
        <shortName evidence="9">PRAI</shortName>
        <ecNumber evidence="3 9">5.3.1.24</ecNumber>
    </recommendedName>
</protein>
<accession>A0ABU5S4L5</accession>
<keyword evidence="12" id="KW-1185">Reference proteome</keyword>
<evidence type="ECO:0000256" key="9">
    <source>
        <dbReference type="HAMAP-Rule" id="MF_00135"/>
    </source>
</evidence>
<keyword evidence="7 9" id="KW-0057">Aromatic amino acid biosynthesis</keyword>
<comment type="pathway">
    <text evidence="2 9">Amino-acid biosynthesis; L-tryptophan biosynthesis; L-tryptophan from chorismate: step 3/5.</text>
</comment>
<evidence type="ECO:0000256" key="2">
    <source>
        <dbReference type="ARBA" id="ARBA00004664"/>
    </source>
</evidence>
<evidence type="ECO:0000313" key="12">
    <source>
        <dbReference type="Proteomes" id="UP001303899"/>
    </source>
</evidence>
<dbReference type="SUPFAM" id="SSF51366">
    <property type="entry name" value="Ribulose-phoshate binding barrel"/>
    <property type="match status" value="1"/>
</dbReference>
<comment type="caution">
    <text evidence="11">The sequence shown here is derived from an EMBL/GenBank/DDBJ whole genome shotgun (WGS) entry which is preliminary data.</text>
</comment>
<keyword evidence="8 9" id="KW-0413">Isomerase</keyword>
<dbReference type="InterPro" id="IPR011060">
    <property type="entry name" value="RibuloseP-bd_barrel"/>
</dbReference>
<dbReference type="GO" id="GO:0016853">
    <property type="term" value="F:isomerase activity"/>
    <property type="evidence" value="ECO:0007669"/>
    <property type="project" value="UniProtKB-KW"/>
</dbReference>
<comment type="catalytic activity">
    <reaction evidence="1 9">
        <text>N-(5-phospho-beta-D-ribosyl)anthranilate = 1-(2-carboxyphenylamino)-1-deoxy-D-ribulose 5-phosphate</text>
        <dbReference type="Rhea" id="RHEA:21540"/>
        <dbReference type="ChEBI" id="CHEBI:18277"/>
        <dbReference type="ChEBI" id="CHEBI:58613"/>
        <dbReference type="EC" id="5.3.1.24"/>
    </reaction>
</comment>
<keyword evidence="5 9" id="KW-0028">Amino-acid biosynthesis</keyword>
<keyword evidence="6 9" id="KW-0822">Tryptophan biosynthesis</keyword>
<dbReference type="EMBL" id="JAYGIL010000011">
    <property type="protein sequence ID" value="MEA5403367.1"/>
    <property type="molecule type" value="Genomic_DNA"/>
</dbReference>
<dbReference type="PANTHER" id="PTHR42894:SF1">
    <property type="entry name" value="N-(5'-PHOSPHORIBOSYL)ANTHRANILATE ISOMERASE"/>
    <property type="match status" value="1"/>
</dbReference>
<dbReference type="Pfam" id="PF00697">
    <property type="entry name" value="PRAI"/>
    <property type="match status" value="1"/>
</dbReference>
<evidence type="ECO:0000259" key="10">
    <source>
        <dbReference type="Pfam" id="PF00697"/>
    </source>
</evidence>
<organism evidence="11 12">
    <name type="scientific">Arcicella gelida</name>
    <dbReference type="NCBI Taxonomy" id="2984195"/>
    <lineage>
        <taxon>Bacteria</taxon>
        <taxon>Pseudomonadati</taxon>
        <taxon>Bacteroidota</taxon>
        <taxon>Cytophagia</taxon>
        <taxon>Cytophagales</taxon>
        <taxon>Flectobacillaceae</taxon>
        <taxon>Arcicella</taxon>
    </lineage>
</organism>
<reference evidence="11 12" key="1">
    <citation type="submission" date="2023-12" db="EMBL/GenBank/DDBJ databases">
        <title>Novel species of the genus Arcicella isolated from rivers.</title>
        <authorList>
            <person name="Lu H."/>
        </authorList>
    </citation>
    <scope>NUCLEOTIDE SEQUENCE [LARGE SCALE GENOMIC DNA]</scope>
    <source>
        <strain evidence="11 12">DC2W</strain>
    </source>
</reference>
<sequence>MKIKICCISSQEEAQIAISSGADVLGLVAKMPSGPGTIDDTLIQDIVSIIPKHIDSFLLTPKTNPHEIIEHQRFTGASCIQLVDAVAIEGYPILREHLPTIKLIQVIHVRGEESILEAKKYEKFADMILLDSGNPTLAIKELGGTGRKHDWEISRKIVEGVSIPVFLAGGLNPENIHEAIEVVNPYGLDICSGVRSNGKLDFEKLSCLIKAIQDKMRDK</sequence>
<name>A0ABU5S4L5_9BACT</name>
<evidence type="ECO:0000256" key="3">
    <source>
        <dbReference type="ARBA" id="ARBA00012572"/>
    </source>
</evidence>
<evidence type="ECO:0000256" key="4">
    <source>
        <dbReference type="ARBA" id="ARBA00022272"/>
    </source>
</evidence>
<feature type="domain" description="N-(5'phosphoribosyl) anthranilate isomerase (PRAI)" evidence="10">
    <location>
        <begin position="4"/>
        <end position="210"/>
    </location>
</feature>
<dbReference type="CDD" id="cd00405">
    <property type="entry name" value="PRAI"/>
    <property type="match status" value="1"/>
</dbReference>
<evidence type="ECO:0000256" key="8">
    <source>
        <dbReference type="ARBA" id="ARBA00023235"/>
    </source>
</evidence>
<dbReference type="InterPro" id="IPR013785">
    <property type="entry name" value="Aldolase_TIM"/>
</dbReference>
<evidence type="ECO:0000256" key="1">
    <source>
        <dbReference type="ARBA" id="ARBA00001164"/>
    </source>
</evidence>
<dbReference type="Proteomes" id="UP001303899">
    <property type="component" value="Unassembled WGS sequence"/>
</dbReference>
<proteinExistence type="inferred from homology"/>
<comment type="similarity">
    <text evidence="9">Belongs to the TrpF family.</text>
</comment>
<evidence type="ECO:0000256" key="7">
    <source>
        <dbReference type="ARBA" id="ARBA00023141"/>
    </source>
</evidence>
<evidence type="ECO:0000313" key="11">
    <source>
        <dbReference type="EMBL" id="MEA5403367.1"/>
    </source>
</evidence>
<evidence type="ECO:0000256" key="6">
    <source>
        <dbReference type="ARBA" id="ARBA00022822"/>
    </source>
</evidence>
<dbReference type="PANTHER" id="PTHR42894">
    <property type="entry name" value="N-(5'-PHOSPHORIBOSYL)ANTHRANILATE ISOMERASE"/>
    <property type="match status" value="1"/>
</dbReference>
<gene>
    <name evidence="9" type="primary">trpF</name>
    <name evidence="11" type="ORF">VB776_10600</name>
</gene>
<evidence type="ECO:0000256" key="5">
    <source>
        <dbReference type="ARBA" id="ARBA00022605"/>
    </source>
</evidence>
<dbReference type="Gene3D" id="3.20.20.70">
    <property type="entry name" value="Aldolase class I"/>
    <property type="match status" value="1"/>
</dbReference>
<dbReference type="InterPro" id="IPR001240">
    <property type="entry name" value="PRAI_dom"/>
</dbReference>
<dbReference type="RefSeq" id="WP_323328805.1">
    <property type="nucleotide sequence ID" value="NZ_JAYGIL010000011.1"/>
</dbReference>
<dbReference type="HAMAP" id="MF_00135">
    <property type="entry name" value="PRAI"/>
    <property type="match status" value="1"/>
</dbReference>
<dbReference type="EC" id="5.3.1.24" evidence="3 9"/>